<accession>A0A1V4SVI9</accession>
<evidence type="ECO:0000256" key="2">
    <source>
        <dbReference type="ARBA" id="ARBA00022475"/>
    </source>
</evidence>
<dbReference type="EMBL" id="LTAY01000037">
    <property type="protein sequence ID" value="OPX47954.1"/>
    <property type="molecule type" value="Genomic_DNA"/>
</dbReference>
<keyword evidence="5 8" id="KW-1133">Transmembrane helix</keyword>
<name>A0A1V4SVI9_9CLOT</name>
<evidence type="ECO:0000256" key="7">
    <source>
        <dbReference type="ARBA" id="ARBA00023306"/>
    </source>
</evidence>
<dbReference type="InterPro" id="IPR050487">
    <property type="entry name" value="FtsQ_DivIB"/>
</dbReference>
<reference evidence="10 11" key="1">
    <citation type="submission" date="2016-02" db="EMBL/GenBank/DDBJ databases">
        <title>Genome sequence of Clostridium thermobutyricum DSM 4928.</title>
        <authorList>
            <person name="Poehlein A."/>
            <person name="Daniel R."/>
        </authorList>
    </citation>
    <scope>NUCLEOTIDE SEQUENCE [LARGE SCALE GENOMIC DNA]</scope>
    <source>
        <strain evidence="10 11">DSM 4928</strain>
    </source>
</reference>
<keyword evidence="4 8" id="KW-0812">Transmembrane</keyword>
<dbReference type="Gene3D" id="3.10.20.310">
    <property type="entry name" value="membrane protein fhac"/>
    <property type="match status" value="1"/>
</dbReference>
<dbReference type="AlphaFoldDB" id="A0A1V4SVI9"/>
<evidence type="ECO:0000259" key="9">
    <source>
        <dbReference type="PROSITE" id="PS51779"/>
    </source>
</evidence>
<proteinExistence type="predicted"/>
<evidence type="ECO:0000313" key="10">
    <source>
        <dbReference type="EMBL" id="OPX47954.1"/>
    </source>
</evidence>
<keyword evidence="3 10" id="KW-0132">Cell division</keyword>
<dbReference type="OrthoDB" id="1953902at2"/>
<evidence type="ECO:0000256" key="1">
    <source>
        <dbReference type="ARBA" id="ARBA00004370"/>
    </source>
</evidence>
<dbReference type="PROSITE" id="PS51779">
    <property type="entry name" value="POTRA"/>
    <property type="match status" value="1"/>
</dbReference>
<dbReference type="Proteomes" id="UP000191448">
    <property type="component" value="Unassembled WGS sequence"/>
</dbReference>
<feature type="transmembrane region" description="Helical" evidence="8">
    <location>
        <begin position="21"/>
        <end position="37"/>
    </location>
</feature>
<dbReference type="RefSeq" id="WP_080022715.1">
    <property type="nucleotide sequence ID" value="NZ_LTAY01000037.1"/>
</dbReference>
<comment type="subcellular location">
    <subcellularLocation>
        <location evidence="1">Membrane</location>
    </subcellularLocation>
</comment>
<dbReference type="GO" id="GO:0005886">
    <property type="term" value="C:plasma membrane"/>
    <property type="evidence" value="ECO:0007669"/>
    <property type="project" value="TreeGrafter"/>
</dbReference>
<dbReference type="PANTHER" id="PTHR37820:SF1">
    <property type="entry name" value="CELL DIVISION PROTEIN FTSQ"/>
    <property type="match status" value="1"/>
</dbReference>
<organism evidence="10 11">
    <name type="scientific">Clostridium thermobutyricum DSM 4928</name>
    <dbReference type="NCBI Taxonomy" id="1121339"/>
    <lineage>
        <taxon>Bacteria</taxon>
        <taxon>Bacillati</taxon>
        <taxon>Bacillota</taxon>
        <taxon>Clostridia</taxon>
        <taxon>Eubacteriales</taxon>
        <taxon>Clostridiaceae</taxon>
        <taxon>Clostridium</taxon>
    </lineage>
</organism>
<feature type="domain" description="POTRA" evidence="9">
    <location>
        <begin position="42"/>
        <end position="110"/>
    </location>
</feature>
<dbReference type="GO" id="GO:0051301">
    <property type="term" value="P:cell division"/>
    <property type="evidence" value="ECO:0007669"/>
    <property type="project" value="UniProtKB-KW"/>
</dbReference>
<dbReference type="InterPro" id="IPR013685">
    <property type="entry name" value="POTRA_FtsQ_type"/>
</dbReference>
<protein>
    <submittedName>
        <fullName evidence="10">Cell division protein DivIB</fullName>
    </submittedName>
</protein>
<evidence type="ECO:0000256" key="5">
    <source>
        <dbReference type="ARBA" id="ARBA00022989"/>
    </source>
</evidence>
<evidence type="ECO:0000313" key="11">
    <source>
        <dbReference type="Proteomes" id="UP000191448"/>
    </source>
</evidence>
<evidence type="ECO:0000256" key="4">
    <source>
        <dbReference type="ARBA" id="ARBA00022692"/>
    </source>
</evidence>
<dbReference type="PANTHER" id="PTHR37820">
    <property type="entry name" value="CELL DIVISION PROTEIN DIVIB"/>
    <property type="match status" value="1"/>
</dbReference>
<keyword evidence="7" id="KW-0131">Cell cycle</keyword>
<evidence type="ECO:0000256" key="6">
    <source>
        <dbReference type="ARBA" id="ARBA00023136"/>
    </source>
</evidence>
<evidence type="ECO:0000256" key="8">
    <source>
        <dbReference type="SAM" id="Phobius"/>
    </source>
</evidence>
<keyword evidence="2" id="KW-1003">Cell membrane</keyword>
<dbReference type="InterPro" id="IPR034746">
    <property type="entry name" value="POTRA"/>
</dbReference>
<comment type="caution">
    <text evidence="10">The sequence shown here is derived from an EMBL/GenBank/DDBJ whole genome shotgun (WGS) entry which is preliminary data.</text>
</comment>
<dbReference type="Pfam" id="PF08478">
    <property type="entry name" value="POTRA_1"/>
    <property type="match status" value="1"/>
</dbReference>
<keyword evidence="6 8" id="KW-0472">Membrane</keyword>
<evidence type="ECO:0000256" key="3">
    <source>
        <dbReference type="ARBA" id="ARBA00022618"/>
    </source>
</evidence>
<gene>
    <name evidence="10" type="primary">divIB</name>
    <name evidence="10" type="ORF">CLTHE_15250</name>
</gene>
<sequence>MRKIKSVGRIRKRKGKAFLKGLFILSFLLIGILLFLTKSDFFNIKEVYVKGENLTLEESLKEKGKNFIGENILFLKSKDVISSLNENPYVKSVNISRKLPNKLILDVEESDVAFYIGKGKNAYILSSNLRILEKNNNGNLNSDIKNLVEITGIKLDKIKIGDKLIDAEDKIVDNICKNIYEIKKVNKTKHKINRVDFSNLSRITIWIGQVEIRVGDGTDFISKVNTALNILENKELKMEKGYIDLSFDGSPIINRGESK</sequence>